<evidence type="ECO:0000313" key="5">
    <source>
        <dbReference type="Proteomes" id="UP000487649"/>
    </source>
</evidence>
<dbReference type="InterPro" id="IPR045618">
    <property type="entry name" value="DUF6444"/>
</dbReference>
<dbReference type="InterPro" id="IPR052344">
    <property type="entry name" value="Transposase-related"/>
</dbReference>
<organism evidence="4 5">
    <name type="scientific">Turicibacter sanguinis</name>
    <dbReference type="NCBI Taxonomy" id="154288"/>
    <lineage>
        <taxon>Bacteria</taxon>
        <taxon>Bacillati</taxon>
        <taxon>Bacillota</taxon>
        <taxon>Erysipelotrichia</taxon>
        <taxon>Erysipelotrichales</taxon>
        <taxon>Turicibacteraceae</taxon>
        <taxon>Turicibacter</taxon>
    </lineage>
</organism>
<dbReference type="PANTHER" id="PTHR33678:SF1">
    <property type="entry name" value="BLL1576 PROTEIN"/>
    <property type="match status" value="1"/>
</dbReference>
<accession>A0A9X4XE77</accession>
<feature type="domain" description="Transposase IS66 central" evidence="2">
    <location>
        <begin position="174"/>
        <end position="448"/>
    </location>
</feature>
<dbReference type="AlphaFoldDB" id="A0A9X4XE77"/>
<dbReference type="Proteomes" id="UP000487649">
    <property type="component" value="Unassembled WGS sequence"/>
</dbReference>
<comment type="caution">
    <text evidence="4">The sequence shown here is derived from an EMBL/GenBank/DDBJ whole genome shotgun (WGS) entry which is preliminary data.</text>
</comment>
<name>A0A9X4XE77_9FIRM</name>
<dbReference type="Pfam" id="PF20042">
    <property type="entry name" value="DUF6444"/>
    <property type="match status" value="1"/>
</dbReference>
<feature type="compositionally biased region" description="Polar residues" evidence="1">
    <location>
        <begin position="57"/>
        <end position="67"/>
    </location>
</feature>
<dbReference type="InterPro" id="IPR004291">
    <property type="entry name" value="Transposase_IS66_central"/>
</dbReference>
<dbReference type="PANTHER" id="PTHR33678">
    <property type="entry name" value="BLL1576 PROTEIN"/>
    <property type="match status" value="1"/>
</dbReference>
<reference evidence="4 5" key="1">
    <citation type="journal article" date="2019" name="Nat. Med.">
        <title>A library of human gut bacterial isolates paired with longitudinal multiomics data enables mechanistic microbiome research.</title>
        <authorList>
            <person name="Poyet M."/>
            <person name="Groussin M."/>
            <person name="Gibbons S.M."/>
            <person name="Avila-Pacheco J."/>
            <person name="Jiang X."/>
            <person name="Kearney S.M."/>
            <person name="Perrotta A.R."/>
            <person name="Berdy B."/>
            <person name="Zhao S."/>
            <person name="Lieberman T.D."/>
            <person name="Swanson P.K."/>
            <person name="Smith M."/>
            <person name="Roesemann S."/>
            <person name="Alexander J.E."/>
            <person name="Rich S.A."/>
            <person name="Livny J."/>
            <person name="Vlamakis H."/>
            <person name="Clish C."/>
            <person name="Bullock K."/>
            <person name="Deik A."/>
            <person name="Scott J."/>
            <person name="Pierce K.A."/>
            <person name="Xavier R.J."/>
            <person name="Alm E.J."/>
        </authorList>
    </citation>
    <scope>NUCLEOTIDE SEQUENCE [LARGE SCALE GENOMIC DNA]</scope>
    <source>
        <strain evidence="4 5">BIOML-A198</strain>
    </source>
</reference>
<proteinExistence type="predicted"/>
<evidence type="ECO:0000259" key="2">
    <source>
        <dbReference type="Pfam" id="PF03050"/>
    </source>
</evidence>
<feature type="domain" description="DUF6444" evidence="3">
    <location>
        <begin position="41"/>
        <end position="96"/>
    </location>
</feature>
<dbReference type="Pfam" id="PF03050">
    <property type="entry name" value="DDE_Tnp_IS66"/>
    <property type="match status" value="1"/>
</dbReference>
<dbReference type="EMBL" id="WMQE01000010">
    <property type="protein sequence ID" value="MTK20942.1"/>
    <property type="molecule type" value="Genomic_DNA"/>
</dbReference>
<sequence length="482" mass="55371">MSESEIIKVYNEGIQSVVTLVQGLSSQISDLSQEVSKQSETISDLDARLKALENKTKLTSKNSSLPPSTDGFKRTKSLRQSSSKKPGGQEGHKGTTLKIVLNPDEICIHDIELCQDCGCSLIKITPSKIIKRQVFDLPKLSLKAIEHPALVKFCPNCSRENKGFFPKEVTQSTQYGTRFKSILVYLSQQHLIPYDRLKMLASDVFGQSLSAGTLVNMNNQCFKALEKTEQLIKEKLIQSHVVHLDETGCYVNGDRHWLHVVSNPKYTYYQVHEKRGNEAIKDIKVLSQYKGTAVHDHWKSYFRYQDCSHALCNVHHLRELNAMIEFEKQEWPKQMKQLLLDMKEYSESYQYPLSQEAISQFELRYQTILTLGYLENPISLPKEKKRGRLKQTKAINLLNRLRDCQEEVLEFMYQKDVPFDNNLAERDVRMTKVKQKISGCFRSEEGAQVFCRVRGYISTARKQSLNILESIEQVFLGEPSLT</sequence>
<evidence type="ECO:0000256" key="1">
    <source>
        <dbReference type="SAM" id="MobiDB-lite"/>
    </source>
</evidence>
<evidence type="ECO:0000313" key="4">
    <source>
        <dbReference type="EMBL" id="MTK20942.1"/>
    </source>
</evidence>
<protein>
    <submittedName>
        <fullName evidence="4">IS66 family transposase</fullName>
    </submittedName>
</protein>
<evidence type="ECO:0000259" key="3">
    <source>
        <dbReference type="Pfam" id="PF20042"/>
    </source>
</evidence>
<dbReference type="NCBIfam" id="NF033517">
    <property type="entry name" value="transpos_IS66"/>
    <property type="match status" value="1"/>
</dbReference>
<feature type="region of interest" description="Disordered" evidence="1">
    <location>
        <begin position="57"/>
        <end position="95"/>
    </location>
</feature>
<gene>
    <name evidence="4" type="ORF">GMA92_05870</name>
</gene>